<feature type="compositionally biased region" description="Basic and acidic residues" evidence="1">
    <location>
        <begin position="226"/>
        <end position="258"/>
    </location>
</feature>
<dbReference type="EMBL" id="MIGC01007511">
    <property type="protein sequence ID" value="PHJ15720.1"/>
    <property type="molecule type" value="Genomic_DNA"/>
</dbReference>
<dbReference type="Proteomes" id="UP000221165">
    <property type="component" value="Unassembled WGS sequence"/>
</dbReference>
<evidence type="ECO:0000313" key="4">
    <source>
        <dbReference type="Proteomes" id="UP000221165"/>
    </source>
</evidence>
<feature type="non-terminal residue" evidence="3">
    <location>
        <position position="1"/>
    </location>
</feature>
<keyword evidence="4" id="KW-1185">Reference proteome</keyword>
<name>A0A2C6JXT1_9APIC</name>
<feature type="chain" id="PRO_5013174734" evidence="2">
    <location>
        <begin position="19"/>
        <end position="694"/>
    </location>
</feature>
<feature type="compositionally biased region" description="Polar residues" evidence="1">
    <location>
        <begin position="398"/>
        <end position="418"/>
    </location>
</feature>
<feature type="region of interest" description="Disordered" evidence="1">
    <location>
        <begin position="214"/>
        <end position="267"/>
    </location>
</feature>
<keyword evidence="2" id="KW-0732">Signal</keyword>
<evidence type="ECO:0000313" key="3">
    <source>
        <dbReference type="EMBL" id="PHJ15720.1"/>
    </source>
</evidence>
<dbReference type="RefSeq" id="XP_067917452.1">
    <property type="nucleotide sequence ID" value="XM_068070572.1"/>
</dbReference>
<gene>
    <name evidence="3" type="ORF">CSUI_010469</name>
</gene>
<sequence>RFGIHLLFLLLSINPQYSDFFSSQESFPSFSSKKSSLLYSLGLLERTSALSPCGRAANNACPASSLSRRSLHAHAAEKRHCLSFSVRDKKEEKERRRKSVFCFTERILEHTFVLRDSLMHAASSASQQIHVGFHLNFVLPLLAIYARLLSLLSPLSSGGEQELKRYPDLIQFFTVSHPTFTQRLSSGVQLHQPFYSSSLLNSKARLNVVEGQKDSAAAGVEEERSEGEKEGEFPRKHVEEDVKEREGVEENGREEKNVEASSQSVSVHDGSTLEAVVAAVGSAQKIPSCLEKEGLVCEEERDTDTVTVIEKKTEAPCVIDVDSFLEEQEEEDEGEVVEIEEQGFLCEGGETRQIGGDGNKSMNVDLPLECRPEGGEGEEQEMDPDGKELTRQRVPLTETKSTVSNLRRSCADSSQQSPGVRETVAKEKLSSDRSANNREERRGEGGKRRQDTGQAGEGERKAKMRKCSQRRNEDVSMISAPKDNSSRDTTSSSLARNNRSTSDVSSSGGSAYASLAPVIKASLPSSQELKEKDHATNRSLAVRSAIGGHGVEVLRRGKNREVPVPLQREPPSDSSSSATPPVSCSSVSTKKRKVSSMKKSQEAQVRRWSEERNRNSASQCDPNEVWTDRKGKTRQDGQEEPVQEKKDKERIRGRSAKSFSQAYRWYVRCRYLSFFLSSSYRKHHRRKDSDTKRK</sequence>
<feature type="compositionally biased region" description="Basic and acidic residues" evidence="1">
    <location>
        <begin position="552"/>
        <end position="561"/>
    </location>
</feature>
<dbReference type="GeneID" id="94433783"/>
<proteinExistence type="predicted"/>
<dbReference type="AlphaFoldDB" id="A0A2C6JXT1"/>
<evidence type="ECO:0000256" key="2">
    <source>
        <dbReference type="SAM" id="SignalP"/>
    </source>
</evidence>
<feature type="compositionally biased region" description="Low complexity" evidence="1">
    <location>
        <begin position="500"/>
        <end position="511"/>
    </location>
</feature>
<feature type="compositionally biased region" description="Low complexity" evidence="1">
    <location>
        <begin position="572"/>
        <end position="588"/>
    </location>
</feature>
<protein>
    <submittedName>
        <fullName evidence="3">Uncharacterized protein</fullName>
    </submittedName>
</protein>
<dbReference type="VEuPathDB" id="ToxoDB:CSUI_010469"/>
<feature type="compositionally biased region" description="Basic and acidic residues" evidence="1">
    <location>
        <begin position="423"/>
        <end position="461"/>
    </location>
</feature>
<organism evidence="3 4">
    <name type="scientific">Cystoisospora suis</name>
    <dbReference type="NCBI Taxonomy" id="483139"/>
    <lineage>
        <taxon>Eukaryota</taxon>
        <taxon>Sar</taxon>
        <taxon>Alveolata</taxon>
        <taxon>Apicomplexa</taxon>
        <taxon>Conoidasida</taxon>
        <taxon>Coccidia</taxon>
        <taxon>Eucoccidiorida</taxon>
        <taxon>Eimeriorina</taxon>
        <taxon>Sarcocystidae</taxon>
        <taxon>Cystoisospora</taxon>
    </lineage>
</organism>
<feature type="signal peptide" evidence="2">
    <location>
        <begin position="1"/>
        <end position="18"/>
    </location>
</feature>
<evidence type="ECO:0000256" key="1">
    <source>
        <dbReference type="SAM" id="MobiDB-lite"/>
    </source>
</evidence>
<feature type="compositionally biased region" description="Basic and acidic residues" evidence="1">
    <location>
        <begin position="599"/>
        <end position="614"/>
    </location>
</feature>
<feature type="region of interest" description="Disordered" evidence="1">
    <location>
        <begin position="525"/>
        <end position="656"/>
    </location>
</feature>
<reference evidence="3 4" key="1">
    <citation type="journal article" date="2017" name="Int. J. Parasitol.">
        <title>The genome of the protozoan parasite Cystoisospora suis and a reverse vaccinology approach to identify vaccine candidates.</title>
        <authorList>
            <person name="Palmieri N."/>
            <person name="Shrestha A."/>
            <person name="Ruttkowski B."/>
            <person name="Beck T."/>
            <person name="Vogl C."/>
            <person name="Tomley F."/>
            <person name="Blake D.P."/>
            <person name="Joachim A."/>
        </authorList>
    </citation>
    <scope>NUCLEOTIDE SEQUENCE [LARGE SCALE GENOMIC DNA]</scope>
    <source>
        <strain evidence="3 4">Wien I</strain>
    </source>
</reference>
<feature type="compositionally biased region" description="Polar residues" evidence="1">
    <location>
        <begin position="487"/>
        <end position="499"/>
    </location>
</feature>
<feature type="compositionally biased region" description="Basic and acidic residues" evidence="1">
    <location>
        <begin position="626"/>
        <end position="652"/>
    </location>
</feature>
<accession>A0A2C6JXT1</accession>
<feature type="region of interest" description="Disordered" evidence="1">
    <location>
        <begin position="348"/>
        <end position="511"/>
    </location>
</feature>
<comment type="caution">
    <text evidence="3">The sequence shown here is derived from an EMBL/GenBank/DDBJ whole genome shotgun (WGS) entry which is preliminary data.</text>
</comment>